<dbReference type="Pfam" id="PF04494">
    <property type="entry name" value="TFIID_NTD2"/>
    <property type="match status" value="1"/>
</dbReference>
<evidence type="ECO:0000256" key="3">
    <source>
        <dbReference type="PROSITE-ProRule" id="PRU00221"/>
    </source>
</evidence>
<dbReference type="GO" id="GO:0006367">
    <property type="term" value="P:transcription initiation at RNA polymerase II promoter"/>
    <property type="evidence" value="ECO:0007669"/>
    <property type="project" value="TreeGrafter"/>
</dbReference>
<keyword evidence="3" id="KW-0853">WD repeat</keyword>
<dbReference type="EnsemblProtists" id="EOD11797">
    <property type="protein sequence ID" value="EOD11797"/>
    <property type="gene ID" value="EMIHUDRAFT_452299"/>
</dbReference>
<dbReference type="STRING" id="2903.R1BQ33"/>
<dbReference type="SUPFAM" id="SSF50978">
    <property type="entry name" value="WD40 repeat-like"/>
    <property type="match status" value="1"/>
</dbReference>
<dbReference type="InterPro" id="IPR001680">
    <property type="entry name" value="WD40_rpt"/>
</dbReference>
<dbReference type="Proteomes" id="UP000013827">
    <property type="component" value="Unassembled WGS sequence"/>
</dbReference>
<name>A0A0D3IKL2_EMIH1</name>
<dbReference type="SMART" id="SM00320">
    <property type="entry name" value="WD40"/>
    <property type="match status" value="3"/>
</dbReference>
<evidence type="ECO:0000256" key="2">
    <source>
        <dbReference type="ARBA" id="ARBA00023242"/>
    </source>
</evidence>
<dbReference type="PROSITE" id="PS50082">
    <property type="entry name" value="WD_REPEATS_2"/>
    <property type="match status" value="1"/>
</dbReference>
<dbReference type="eggNOG" id="KOG0263">
    <property type="taxonomic scope" value="Eukaryota"/>
</dbReference>
<evidence type="ECO:0000313" key="5">
    <source>
        <dbReference type="EnsemblProtists" id="EOD11797"/>
    </source>
</evidence>
<evidence type="ECO:0000313" key="6">
    <source>
        <dbReference type="Proteomes" id="UP000013827"/>
    </source>
</evidence>
<dbReference type="InterPro" id="IPR037264">
    <property type="entry name" value="TFIID_NTD2_sf"/>
</dbReference>
<dbReference type="GO" id="GO:0016251">
    <property type="term" value="F:RNA polymerase II general transcription initiation factor activity"/>
    <property type="evidence" value="ECO:0007669"/>
    <property type="project" value="TreeGrafter"/>
</dbReference>
<keyword evidence="2" id="KW-0539">Nucleus</keyword>
<feature type="domain" description="TFIID subunit TAF5 NTD2" evidence="4">
    <location>
        <begin position="128"/>
        <end position="258"/>
    </location>
</feature>
<dbReference type="HOGENOM" id="CLU_659876_0_0_1"/>
<evidence type="ECO:0000259" key="4">
    <source>
        <dbReference type="Pfam" id="PF04494"/>
    </source>
</evidence>
<dbReference type="PANTHER" id="PTHR19879:SF1">
    <property type="entry name" value="CANNONBALL-RELATED"/>
    <property type="match status" value="1"/>
</dbReference>
<reference evidence="6" key="1">
    <citation type="journal article" date="2013" name="Nature">
        <title>Pan genome of the phytoplankton Emiliania underpins its global distribution.</title>
        <authorList>
            <person name="Read B.A."/>
            <person name="Kegel J."/>
            <person name="Klute M.J."/>
            <person name="Kuo A."/>
            <person name="Lefebvre S.C."/>
            <person name="Maumus F."/>
            <person name="Mayer C."/>
            <person name="Miller J."/>
            <person name="Monier A."/>
            <person name="Salamov A."/>
            <person name="Young J."/>
            <person name="Aguilar M."/>
            <person name="Claverie J.M."/>
            <person name="Frickenhaus S."/>
            <person name="Gonzalez K."/>
            <person name="Herman E.K."/>
            <person name="Lin Y.C."/>
            <person name="Napier J."/>
            <person name="Ogata H."/>
            <person name="Sarno A.F."/>
            <person name="Shmutz J."/>
            <person name="Schroeder D."/>
            <person name="de Vargas C."/>
            <person name="Verret F."/>
            <person name="von Dassow P."/>
            <person name="Valentin K."/>
            <person name="Van de Peer Y."/>
            <person name="Wheeler G."/>
            <person name="Dacks J.B."/>
            <person name="Delwiche C.F."/>
            <person name="Dyhrman S.T."/>
            <person name="Glockner G."/>
            <person name="John U."/>
            <person name="Richards T."/>
            <person name="Worden A.Z."/>
            <person name="Zhang X."/>
            <person name="Grigoriev I.V."/>
            <person name="Allen A.E."/>
            <person name="Bidle K."/>
            <person name="Borodovsky M."/>
            <person name="Bowler C."/>
            <person name="Brownlee C."/>
            <person name="Cock J.M."/>
            <person name="Elias M."/>
            <person name="Gladyshev V.N."/>
            <person name="Groth M."/>
            <person name="Guda C."/>
            <person name="Hadaegh A."/>
            <person name="Iglesias-Rodriguez M.D."/>
            <person name="Jenkins J."/>
            <person name="Jones B.M."/>
            <person name="Lawson T."/>
            <person name="Leese F."/>
            <person name="Lindquist E."/>
            <person name="Lobanov A."/>
            <person name="Lomsadze A."/>
            <person name="Malik S.B."/>
            <person name="Marsh M.E."/>
            <person name="Mackinder L."/>
            <person name="Mock T."/>
            <person name="Mueller-Roeber B."/>
            <person name="Pagarete A."/>
            <person name="Parker M."/>
            <person name="Probert I."/>
            <person name="Quesneville H."/>
            <person name="Raines C."/>
            <person name="Rensing S.A."/>
            <person name="Riano-Pachon D.M."/>
            <person name="Richier S."/>
            <person name="Rokitta S."/>
            <person name="Shiraiwa Y."/>
            <person name="Soanes D.M."/>
            <person name="van der Giezen M."/>
            <person name="Wahlund T.M."/>
            <person name="Williams B."/>
            <person name="Wilson W."/>
            <person name="Wolfe G."/>
            <person name="Wurch L.L."/>
        </authorList>
    </citation>
    <scope>NUCLEOTIDE SEQUENCE</scope>
</reference>
<sequence length="417" mass="45753">MGPGGSRGVPVLVPGVEVQLLLFESFGGFGKGVREILRRAADVLQNKLTRAQYLDEVTWTTKSWLGLQKQRISVVLHTAIAEQAAPVVYLCSCQCAPVPCPALSSDGGMHSRKGLRLGLHLHPEQEGPGYVESFRRWSEWLDGSSASLQRELGVLRFPILLHCFIGIACRLGDMAPARRFLQEHAPKLRDEAQRAAASTLEKLQHAAQLQEHEGARRYLVHRTTVFCSPEARESAWEALVAFLTASQLPLLLRVLTRHFDVFAVASVCGRADGALQFCRFSQSAATQSRFAASGVDLESRCRVVPGHSGPVYSVALSRNLQHVLSGSQDGSVRLWSWHQAAVLATYHNHGYPVWHVCLASHQSHFLSCCHDGGLRLFDTQRLSPLRLMAGHLADVTAATFHASDAYALSASQDCSPR</sequence>
<reference evidence="5" key="2">
    <citation type="submission" date="2024-10" db="UniProtKB">
        <authorList>
            <consortium name="EnsemblProtists"/>
        </authorList>
    </citation>
    <scope>IDENTIFICATION</scope>
</reference>
<proteinExistence type="predicted"/>
<dbReference type="PANTHER" id="PTHR19879">
    <property type="entry name" value="TRANSCRIPTION INITIATION FACTOR TFIID"/>
    <property type="match status" value="1"/>
</dbReference>
<dbReference type="Pfam" id="PF00400">
    <property type="entry name" value="WD40"/>
    <property type="match status" value="3"/>
</dbReference>
<dbReference type="AlphaFoldDB" id="A0A0D3IKL2"/>
<dbReference type="Gene3D" id="1.25.40.500">
    <property type="entry name" value="TFIID subunit TAF5, NTD2 domain"/>
    <property type="match status" value="1"/>
</dbReference>
<dbReference type="GO" id="GO:0005669">
    <property type="term" value="C:transcription factor TFIID complex"/>
    <property type="evidence" value="ECO:0007669"/>
    <property type="project" value="TreeGrafter"/>
</dbReference>
<organism evidence="5 6">
    <name type="scientific">Emiliania huxleyi (strain CCMP1516)</name>
    <dbReference type="NCBI Taxonomy" id="280463"/>
    <lineage>
        <taxon>Eukaryota</taxon>
        <taxon>Haptista</taxon>
        <taxon>Haptophyta</taxon>
        <taxon>Prymnesiophyceae</taxon>
        <taxon>Isochrysidales</taxon>
        <taxon>Noelaerhabdaceae</taxon>
        <taxon>Emiliania</taxon>
    </lineage>
</organism>
<feature type="repeat" description="WD" evidence="3">
    <location>
        <begin position="304"/>
        <end position="345"/>
    </location>
</feature>
<dbReference type="RefSeq" id="XP_005764226.1">
    <property type="nucleotide sequence ID" value="XM_005764169.1"/>
</dbReference>
<comment type="subcellular location">
    <subcellularLocation>
        <location evidence="1">Nucleus</location>
    </subcellularLocation>
</comment>
<keyword evidence="6" id="KW-1185">Reference proteome</keyword>
<accession>A0A0D3IKL2</accession>
<dbReference type="PaxDb" id="2903-EOD11797"/>
<dbReference type="InterPro" id="IPR007582">
    <property type="entry name" value="TFIID_NTD2"/>
</dbReference>
<dbReference type="InterPro" id="IPR036322">
    <property type="entry name" value="WD40_repeat_dom_sf"/>
</dbReference>
<dbReference type="SUPFAM" id="SSF160897">
    <property type="entry name" value="Taf5 N-terminal domain-like"/>
    <property type="match status" value="1"/>
</dbReference>
<evidence type="ECO:0000256" key="1">
    <source>
        <dbReference type="ARBA" id="ARBA00004123"/>
    </source>
</evidence>
<dbReference type="Gene3D" id="2.130.10.10">
    <property type="entry name" value="YVTN repeat-like/Quinoprotein amine dehydrogenase"/>
    <property type="match status" value="1"/>
</dbReference>
<dbReference type="PROSITE" id="PS50294">
    <property type="entry name" value="WD_REPEATS_REGION"/>
    <property type="match status" value="1"/>
</dbReference>
<dbReference type="InterPro" id="IPR015943">
    <property type="entry name" value="WD40/YVTN_repeat-like_dom_sf"/>
</dbReference>
<protein>
    <recommendedName>
        <fullName evidence="4">TFIID subunit TAF5 NTD2 domain-containing protein</fullName>
    </recommendedName>
</protein>
<dbReference type="GeneID" id="17258018"/>
<dbReference type="KEGG" id="ehx:EMIHUDRAFT_452299"/>